<dbReference type="Proteomes" id="UP001596109">
    <property type="component" value="Unassembled WGS sequence"/>
</dbReference>
<keyword evidence="1" id="KW-0175">Coiled coil</keyword>
<accession>A0ABW0TTG2</accession>
<keyword evidence="3" id="KW-1185">Reference proteome</keyword>
<proteinExistence type="predicted"/>
<organism evidence="2 3">
    <name type="scientific">Sporosarcina soli</name>
    <dbReference type="NCBI Taxonomy" id="334736"/>
    <lineage>
        <taxon>Bacteria</taxon>
        <taxon>Bacillati</taxon>
        <taxon>Bacillota</taxon>
        <taxon>Bacilli</taxon>
        <taxon>Bacillales</taxon>
        <taxon>Caryophanaceae</taxon>
        <taxon>Sporosarcina</taxon>
    </lineage>
</organism>
<reference evidence="3" key="1">
    <citation type="journal article" date="2019" name="Int. J. Syst. Evol. Microbiol.">
        <title>The Global Catalogue of Microorganisms (GCM) 10K type strain sequencing project: providing services to taxonomists for standard genome sequencing and annotation.</title>
        <authorList>
            <consortium name="The Broad Institute Genomics Platform"/>
            <consortium name="The Broad Institute Genome Sequencing Center for Infectious Disease"/>
            <person name="Wu L."/>
            <person name="Ma J."/>
        </authorList>
    </citation>
    <scope>NUCLEOTIDE SEQUENCE [LARGE SCALE GENOMIC DNA]</scope>
    <source>
        <strain evidence="3">CGMCC 4.1434</strain>
    </source>
</reference>
<evidence type="ECO:0000313" key="2">
    <source>
        <dbReference type="EMBL" id="MFC5591704.1"/>
    </source>
</evidence>
<comment type="caution">
    <text evidence="2">The sequence shown here is derived from an EMBL/GenBank/DDBJ whole genome shotgun (WGS) entry which is preliminary data.</text>
</comment>
<evidence type="ECO:0000256" key="1">
    <source>
        <dbReference type="SAM" id="Coils"/>
    </source>
</evidence>
<dbReference type="EMBL" id="JBHSNO010000016">
    <property type="protein sequence ID" value="MFC5591704.1"/>
    <property type="molecule type" value="Genomic_DNA"/>
</dbReference>
<name>A0ABW0TTG2_9BACL</name>
<sequence>MKVNWEKRYSFRLKEEDEEIYSLLAKVPDSRRSETIRQMLRFAARTISDGQKVNQDNQRLLTELKLLKDNLEKQHRELLERIDSSLAMRGGQQISKSDGESTITEQAIDDSASAMLSSFGVEF</sequence>
<dbReference type="RefSeq" id="WP_381439828.1">
    <property type="nucleotide sequence ID" value="NZ_JBHSNO010000016.1"/>
</dbReference>
<evidence type="ECO:0008006" key="4">
    <source>
        <dbReference type="Google" id="ProtNLM"/>
    </source>
</evidence>
<feature type="coiled-coil region" evidence="1">
    <location>
        <begin position="54"/>
        <end position="88"/>
    </location>
</feature>
<gene>
    <name evidence="2" type="ORF">ACFPRA_22720</name>
</gene>
<evidence type="ECO:0000313" key="3">
    <source>
        <dbReference type="Proteomes" id="UP001596109"/>
    </source>
</evidence>
<protein>
    <recommendedName>
        <fullName evidence="4">Plasmid segregation centromere-binding protein ParR</fullName>
    </recommendedName>
</protein>